<sequence length="210" mass="21331">MKATRIAAAAIVAAAALALTACGPDDTSTSAGSSPSAAASSAASTPTAAPSAAPSTSAKPTAASPAKPTGAAKPTATKSSGTTPGSDCTQLAMKNFSGQVVEATDNGYLTHIWMKAKPAKFVCGPDIPDDGYFEGYGTPALYSFSNDVKTFLLNGAKPVPVDLDTFMKHQDACLHSPSSVTAPYSCYGNKYIVTLTGQNEVTSITELYHP</sequence>
<evidence type="ECO:0000313" key="3">
    <source>
        <dbReference type="EMBL" id="TQF05157.1"/>
    </source>
</evidence>
<keyword evidence="2" id="KW-0732">Signal</keyword>
<dbReference type="PROSITE" id="PS51257">
    <property type="entry name" value="PROKAR_LIPOPROTEIN"/>
    <property type="match status" value="1"/>
</dbReference>
<name>A0A540W8A0_9ACTN</name>
<comment type="caution">
    <text evidence="3">The sequence shown here is derived from an EMBL/GenBank/DDBJ whole genome shotgun (WGS) entry which is preliminary data.</text>
</comment>
<keyword evidence="4" id="KW-1185">Reference proteome</keyword>
<evidence type="ECO:0000256" key="1">
    <source>
        <dbReference type="SAM" id="MobiDB-lite"/>
    </source>
</evidence>
<reference evidence="3 4" key="1">
    <citation type="submission" date="2019-06" db="EMBL/GenBank/DDBJ databases">
        <title>Description of Kitasatospora acidophila sp. nov. isolated from pine grove soil, and reclassification of Streptomyces novaecaesareae to Kitasatospora novaeceasareae comb. nov.</title>
        <authorList>
            <person name="Kim M.J."/>
        </authorList>
    </citation>
    <scope>NUCLEOTIDE SEQUENCE [LARGE SCALE GENOMIC DNA]</scope>
    <source>
        <strain evidence="3 4">MMS16-CNU292</strain>
    </source>
</reference>
<gene>
    <name evidence="3" type="ORF">E6W39_26605</name>
</gene>
<evidence type="ECO:0000256" key="2">
    <source>
        <dbReference type="SAM" id="SignalP"/>
    </source>
</evidence>
<dbReference type="AlphaFoldDB" id="A0A540W8A0"/>
<dbReference type="Proteomes" id="UP000319103">
    <property type="component" value="Unassembled WGS sequence"/>
</dbReference>
<dbReference type="EMBL" id="VIGB01000003">
    <property type="protein sequence ID" value="TQF05157.1"/>
    <property type="molecule type" value="Genomic_DNA"/>
</dbReference>
<proteinExistence type="predicted"/>
<protein>
    <submittedName>
        <fullName evidence="3">Uncharacterized protein</fullName>
    </submittedName>
</protein>
<accession>A0A540W8A0</accession>
<organism evidence="3 4">
    <name type="scientific">Kitasatospora acidiphila</name>
    <dbReference type="NCBI Taxonomy" id="2567942"/>
    <lineage>
        <taxon>Bacteria</taxon>
        <taxon>Bacillati</taxon>
        <taxon>Actinomycetota</taxon>
        <taxon>Actinomycetes</taxon>
        <taxon>Kitasatosporales</taxon>
        <taxon>Streptomycetaceae</taxon>
        <taxon>Kitasatospora</taxon>
    </lineage>
</organism>
<feature type="chain" id="PRO_5038809340" evidence="2">
    <location>
        <begin position="22"/>
        <end position="210"/>
    </location>
</feature>
<dbReference type="RefSeq" id="WP_141635662.1">
    <property type="nucleotide sequence ID" value="NZ_VIGB01000003.1"/>
</dbReference>
<dbReference type="OrthoDB" id="4236694at2"/>
<evidence type="ECO:0000313" key="4">
    <source>
        <dbReference type="Proteomes" id="UP000319103"/>
    </source>
</evidence>
<feature type="signal peptide" evidence="2">
    <location>
        <begin position="1"/>
        <end position="21"/>
    </location>
</feature>
<feature type="region of interest" description="Disordered" evidence="1">
    <location>
        <begin position="24"/>
        <end position="85"/>
    </location>
</feature>
<feature type="compositionally biased region" description="Low complexity" evidence="1">
    <location>
        <begin position="24"/>
        <end position="80"/>
    </location>
</feature>